<dbReference type="EMBL" id="SIJK02000002">
    <property type="protein sequence ID" value="MBP1464373.1"/>
    <property type="molecule type" value="Genomic_DNA"/>
</dbReference>
<evidence type="ECO:0008006" key="4">
    <source>
        <dbReference type="Google" id="ProtNLM"/>
    </source>
</evidence>
<feature type="region of interest" description="Disordered" evidence="1">
    <location>
        <begin position="34"/>
        <end position="65"/>
    </location>
</feature>
<protein>
    <recommendedName>
        <fullName evidence="4">Secreted protein</fullName>
    </recommendedName>
</protein>
<gene>
    <name evidence="2" type="ORF">EYB53_001510</name>
</gene>
<sequence length="65" mass="6417">MAVPSLLPAGDLTLPALVGGTATLLVSLDAAPGEANGEQRTDAGNAREEVLGVGGAKTENIEETS</sequence>
<organism evidence="2 3">
    <name type="scientific">Candidatus Chloroploca mongolica</name>
    <dbReference type="NCBI Taxonomy" id="2528176"/>
    <lineage>
        <taxon>Bacteria</taxon>
        <taxon>Bacillati</taxon>
        <taxon>Chloroflexota</taxon>
        <taxon>Chloroflexia</taxon>
        <taxon>Chloroflexales</taxon>
        <taxon>Chloroflexineae</taxon>
        <taxon>Oscillochloridaceae</taxon>
        <taxon>Candidatus Chloroploca</taxon>
    </lineage>
</organism>
<comment type="caution">
    <text evidence="2">The sequence shown here is derived from an EMBL/GenBank/DDBJ whole genome shotgun (WGS) entry which is preliminary data.</text>
</comment>
<reference evidence="2 3" key="1">
    <citation type="submission" date="2021-03" db="EMBL/GenBank/DDBJ databases">
        <authorList>
            <person name="Grouzdev D.S."/>
        </authorList>
    </citation>
    <scope>NUCLEOTIDE SEQUENCE [LARGE SCALE GENOMIC DNA]</scope>
    <source>
        <strain evidence="2 3">M50-1</strain>
    </source>
</reference>
<proteinExistence type="predicted"/>
<name>A0ABS4D4N3_9CHLR</name>
<evidence type="ECO:0000313" key="3">
    <source>
        <dbReference type="Proteomes" id="UP001193081"/>
    </source>
</evidence>
<dbReference type="RefSeq" id="WP_135476016.1">
    <property type="nucleotide sequence ID" value="NZ_SIJK02000002.1"/>
</dbReference>
<accession>A0ABS4D4N3</accession>
<evidence type="ECO:0000256" key="1">
    <source>
        <dbReference type="SAM" id="MobiDB-lite"/>
    </source>
</evidence>
<dbReference type="Proteomes" id="UP001193081">
    <property type="component" value="Unassembled WGS sequence"/>
</dbReference>
<evidence type="ECO:0000313" key="2">
    <source>
        <dbReference type="EMBL" id="MBP1464373.1"/>
    </source>
</evidence>
<keyword evidence="3" id="KW-1185">Reference proteome</keyword>
<feature type="compositionally biased region" description="Basic and acidic residues" evidence="1">
    <location>
        <begin position="37"/>
        <end position="50"/>
    </location>
</feature>